<sequence length="179" mass="20202">MEFGKIIISETAAASENPQDIINSNISVINLMREEKIDDDLIHEDGIMSYYLDYYTAQCTEGNFAQFVYNSAWDKELNELVEEGLALIGAEKHLEFFQQQSKKAKLMSSVKMNKFLKGKLEGVNPTRDILNAQSFAAIEEDLVALNANFLKSHPDTEVLSVDDMFAALEEFVGHEIKRA</sequence>
<proteinExistence type="predicted"/>
<dbReference type="AlphaFoldDB" id="A0A1H2QCN3"/>
<feature type="domain" description="DNA mimic protein DMP19 C-terminal" evidence="1">
    <location>
        <begin position="47"/>
        <end position="153"/>
    </location>
</feature>
<gene>
    <name evidence="2" type="ORF">SAMN05444338_101143</name>
</gene>
<reference evidence="3" key="1">
    <citation type="submission" date="2016-10" db="EMBL/GenBank/DDBJ databases">
        <authorList>
            <person name="Varghese N."/>
            <person name="Submissions S."/>
        </authorList>
    </citation>
    <scope>NUCLEOTIDE SEQUENCE [LARGE SCALE GENOMIC DNA]</scope>
    <source>
        <strain evidence="3">DSM 15718</strain>
    </source>
</reference>
<dbReference type="Pfam" id="PF14300">
    <property type="entry name" value="DMP19"/>
    <property type="match status" value="1"/>
</dbReference>
<evidence type="ECO:0000313" key="3">
    <source>
        <dbReference type="Proteomes" id="UP000198569"/>
    </source>
</evidence>
<dbReference type="OrthoDB" id="3720724at2"/>
<dbReference type="STRING" id="229203.SAMN05444338_101143"/>
<dbReference type="EMBL" id="FNMV01000001">
    <property type="protein sequence ID" value="SDW04424.1"/>
    <property type="molecule type" value="Genomic_DNA"/>
</dbReference>
<dbReference type="RefSeq" id="WP_091428516.1">
    <property type="nucleotide sequence ID" value="NZ_FNMV01000001.1"/>
</dbReference>
<dbReference type="Proteomes" id="UP000198569">
    <property type="component" value="Unassembled WGS sequence"/>
</dbReference>
<keyword evidence="3" id="KW-1185">Reference proteome</keyword>
<name>A0A1H2QCN3_9FLAO</name>
<evidence type="ECO:0000313" key="2">
    <source>
        <dbReference type="EMBL" id="SDW04424.1"/>
    </source>
</evidence>
<organism evidence="2 3">
    <name type="scientific">Flavobacterium degerlachei</name>
    <dbReference type="NCBI Taxonomy" id="229203"/>
    <lineage>
        <taxon>Bacteria</taxon>
        <taxon>Pseudomonadati</taxon>
        <taxon>Bacteroidota</taxon>
        <taxon>Flavobacteriia</taxon>
        <taxon>Flavobacteriales</taxon>
        <taxon>Flavobacteriaceae</taxon>
        <taxon>Flavobacterium</taxon>
    </lineage>
</organism>
<evidence type="ECO:0000259" key="1">
    <source>
        <dbReference type="Pfam" id="PF14300"/>
    </source>
</evidence>
<dbReference type="InterPro" id="IPR025402">
    <property type="entry name" value="DMP19_C"/>
</dbReference>
<accession>A0A1H2QCN3</accession>
<protein>
    <recommendedName>
        <fullName evidence="1">DNA mimic protein DMP19 C-terminal domain-containing protein</fullName>
    </recommendedName>
</protein>